<protein>
    <submittedName>
        <fullName evidence="1">Uncharacterized protein</fullName>
    </submittedName>
</protein>
<name>A0A6C0BWJ1_9ZZZZ</name>
<reference evidence="1" key="1">
    <citation type="journal article" date="2020" name="Nature">
        <title>Giant virus diversity and host interactions through global metagenomics.</title>
        <authorList>
            <person name="Schulz F."/>
            <person name="Roux S."/>
            <person name="Paez-Espino D."/>
            <person name="Jungbluth S."/>
            <person name="Walsh D.A."/>
            <person name="Denef V.J."/>
            <person name="McMahon K.D."/>
            <person name="Konstantinidis K.T."/>
            <person name="Eloe-Fadrosh E.A."/>
            <person name="Kyrpides N.C."/>
            <person name="Woyke T."/>
        </authorList>
    </citation>
    <scope>NUCLEOTIDE SEQUENCE</scope>
    <source>
        <strain evidence="1">GVMAG-M-3300020166-5</strain>
    </source>
</reference>
<proteinExistence type="predicted"/>
<accession>A0A6C0BWJ1</accession>
<evidence type="ECO:0000313" key="1">
    <source>
        <dbReference type="EMBL" id="QHS96687.1"/>
    </source>
</evidence>
<dbReference type="AlphaFoldDB" id="A0A6C0BWJ1"/>
<sequence length="316" mass="34520">MSGAMFKLGGGIQGFQPKLLGGGAGTTGGSGMDGASTRGLARKVLRTGFGRFGKKDWSEGFRLDIEGRPENGEYFRVDESDPTVKDLRGMPPEEEEEDNLYETILTAVLSPSHVARLPPPAAEFFKNEKYLAMLPPPVGSWAVFFEMNNLGKYTLVALEGELVRSRNENEVFSSIFNYSFEDLVLTTTPLSPASPTWLPPPTSQVFYHLDKNESITPFRQAYNAGDPNGYINQSSTGGESNHLNNIGLSSSLRVYARSGGVKFNGKATFAGNPKFVYAGDDYVRFKKLAAINKTYNDKSFGGDESNASFTSLMSNY</sequence>
<dbReference type="EMBL" id="MN739278">
    <property type="protein sequence ID" value="QHS96687.1"/>
    <property type="molecule type" value="Genomic_DNA"/>
</dbReference>
<organism evidence="1">
    <name type="scientific">viral metagenome</name>
    <dbReference type="NCBI Taxonomy" id="1070528"/>
    <lineage>
        <taxon>unclassified sequences</taxon>
        <taxon>metagenomes</taxon>
        <taxon>organismal metagenomes</taxon>
    </lineage>
</organism>